<dbReference type="EMBL" id="JAUIZM010000005">
    <property type="protein sequence ID" value="KAK1385752.1"/>
    <property type="molecule type" value="Genomic_DNA"/>
</dbReference>
<dbReference type="SUPFAM" id="SSF50249">
    <property type="entry name" value="Nucleic acid-binding proteins"/>
    <property type="match status" value="2"/>
</dbReference>
<evidence type="ECO:0000259" key="1">
    <source>
        <dbReference type="Pfam" id="PF02721"/>
    </source>
</evidence>
<name>A0AAD8IJX7_9APIA</name>
<dbReference type="InterPro" id="IPR003871">
    <property type="entry name" value="RFA1B/D_OB_1st"/>
</dbReference>
<evidence type="ECO:0000313" key="2">
    <source>
        <dbReference type="EMBL" id="KAK1385752.1"/>
    </source>
</evidence>
<evidence type="ECO:0000313" key="3">
    <source>
        <dbReference type="Proteomes" id="UP001237642"/>
    </source>
</evidence>
<keyword evidence="3" id="KW-1185">Reference proteome</keyword>
<comment type="caution">
    <text evidence="2">The sequence shown here is derived from an EMBL/GenBank/DDBJ whole genome shotgun (WGS) entry which is preliminary data.</text>
</comment>
<dbReference type="AlphaFoldDB" id="A0AAD8IJX7"/>
<accession>A0AAD8IJX7</accession>
<reference evidence="2" key="2">
    <citation type="submission" date="2023-05" db="EMBL/GenBank/DDBJ databases">
        <authorList>
            <person name="Schelkunov M.I."/>
        </authorList>
    </citation>
    <scope>NUCLEOTIDE SEQUENCE</scope>
    <source>
        <strain evidence="2">Hsosn_3</strain>
        <tissue evidence="2">Leaf</tissue>
    </source>
</reference>
<sequence length="252" mass="29792">MSSIKYHIKNVNLPNRKTNWHIVVKVTRKWREIDTQNGNVLGVNMIFIDQSHDRIRAWMDSTVMNNLENKFVEGQTLKVENFKVQEYTNLEDEKCFEDDRFIRLTHYTRVREHMGLGCLIPENIFVFKNLSDVPNHQHRISSCIDVVGIVHSVDPLKLSSKTNRRYTDLVITDTRYYVKIRLWDELGAMFNKAMNNLTEYPAVSVFASLKIEFSEKYDITYLTNNVASRFYLNCNVEREETLRKRFNDLHGC</sequence>
<reference evidence="2" key="1">
    <citation type="submission" date="2023-02" db="EMBL/GenBank/DDBJ databases">
        <title>Genome of toxic invasive species Heracleum sosnowskyi carries increased number of genes despite the absence of recent whole-genome duplications.</title>
        <authorList>
            <person name="Schelkunov M."/>
            <person name="Shtratnikova V."/>
            <person name="Makarenko M."/>
            <person name="Klepikova A."/>
            <person name="Omelchenko D."/>
            <person name="Novikova G."/>
            <person name="Obukhova E."/>
            <person name="Bogdanov V."/>
            <person name="Penin A."/>
            <person name="Logacheva M."/>
        </authorList>
    </citation>
    <scope>NUCLEOTIDE SEQUENCE</scope>
    <source>
        <strain evidence="2">Hsosn_3</strain>
        <tissue evidence="2">Leaf</tissue>
    </source>
</reference>
<dbReference type="Gene3D" id="2.40.50.140">
    <property type="entry name" value="Nucleic acid-binding proteins"/>
    <property type="match status" value="2"/>
</dbReference>
<dbReference type="Proteomes" id="UP001237642">
    <property type="component" value="Unassembled WGS sequence"/>
</dbReference>
<feature type="domain" description="Replication protein A 70 kDa DNA-binding subunit B/D first OB fold" evidence="1">
    <location>
        <begin position="12"/>
        <end position="89"/>
    </location>
</feature>
<dbReference type="Pfam" id="PF02721">
    <property type="entry name" value="DUF223"/>
    <property type="match status" value="1"/>
</dbReference>
<dbReference type="PANTHER" id="PTHR47165">
    <property type="entry name" value="OS03G0429900 PROTEIN"/>
    <property type="match status" value="1"/>
</dbReference>
<dbReference type="InterPro" id="IPR012340">
    <property type="entry name" value="NA-bd_OB-fold"/>
</dbReference>
<proteinExistence type="predicted"/>
<protein>
    <recommendedName>
        <fullName evidence="1">Replication protein A 70 kDa DNA-binding subunit B/D first OB fold domain-containing protein</fullName>
    </recommendedName>
</protein>
<gene>
    <name evidence="2" type="ORF">POM88_023487</name>
</gene>
<dbReference type="PANTHER" id="PTHR47165:SF4">
    <property type="entry name" value="OS03G0429900 PROTEIN"/>
    <property type="match status" value="1"/>
</dbReference>
<organism evidence="2 3">
    <name type="scientific">Heracleum sosnowskyi</name>
    <dbReference type="NCBI Taxonomy" id="360622"/>
    <lineage>
        <taxon>Eukaryota</taxon>
        <taxon>Viridiplantae</taxon>
        <taxon>Streptophyta</taxon>
        <taxon>Embryophyta</taxon>
        <taxon>Tracheophyta</taxon>
        <taxon>Spermatophyta</taxon>
        <taxon>Magnoliopsida</taxon>
        <taxon>eudicotyledons</taxon>
        <taxon>Gunneridae</taxon>
        <taxon>Pentapetalae</taxon>
        <taxon>asterids</taxon>
        <taxon>campanulids</taxon>
        <taxon>Apiales</taxon>
        <taxon>Apiaceae</taxon>
        <taxon>Apioideae</taxon>
        <taxon>apioid superclade</taxon>
        <taxon>Tordylieae</taxon>
        <taxon>Tordyliinae</taxon>
        <taxon>Heracleum</taxon>
    </lineage>
</organism>